<dbReference type="OrthoDB" id="9802795at2"/>
<dbReference type="HAMAP" id="MF_00378">
    <property type="entry name" value="Exonuc_7_L"/>
    <property type="match status" value="1"/>
</dbReference>
<sequence length="446" mass="50256">MSIKVVAVSALLTRIKQIVTSTVVLDGIWIRGEVSNLTKHRSGHYYFSLKDHGGEMSCVMFASAVGRMNFALEEGMQILVLANVNIYEARGSLQLYVKEIRMHGIGKLYQEFEARKQKLEQEGYFALAHKKPKPSWINDIAIITAKEGAALQDVLSTIQKRWPMAKLTLYPALTQGINAPSSLIQALKRADQNGHDALLLVRGGGSFEDLFCFNDVELVKTIYGLKTYIVCGTGHEVDTTLAELASDQRVATPTAAAQFVTLDQYDMLNRLSQERAILIQRMQDRLSNAQMHLVNIQSNPFFLDPLQWVEQKKIRLSHALQLLDHTLKRVMDQRAKQLTILAQNLLLYSPQNTIRLKKQTLEQTVLQLIAQMKDYDRTQRNLLSSKEALLDAFSPLKVLARGYSIVEKEGSLVLSVQDVHEDETIDILMGDGKLKAKVFGKEYNNV</sequence>
<dbReference type="GO" id="GO:0008855">
    <property type="term" value="F:exodeoxyribonuclease VII activity"/>
    <property type="evidence" value="ECO:0007669"/>
    <property type="project" value="UniProtKB-UniRule"/>
</dbReference>
<comment type="subunit">
    <text evidence="5">Heterooligomer composed of large and small subunits.</text>
</comment>
<dbReference type="GO" id="GO:0005737">
    <property type="term" value="C:cytoplasm"/>
    <property type="evidence" value="ECO:0007669"/>
    <property type="project" value="UniProtKB-SubCell"/>
</dbReference>
<dbReference type="GO" id="GO:0009318">
    <property type="term" value="C:exodeoxyribonuclease VII complex"/>
    <property type="evidence" value="ECO:0007669"/>
    <property type="project" value="UniProtKB-UniRule"/>
</dbReference>
<dbReference type="CDD" id="cd04489">
    <property type="entry name" value="ExoVII_LU_OBF"/>
    <property type="match status" value="1"/>
</dbReference>
<comment type="similarity">
    <text evidence="5 6">Belongs to the XseA family.</text>
</comment>
<name>A0A1U7NNI0_9FIRM</name>
<comment type="function">
    <text evidence="5">Bidirectionally degrades single-stranded DNA into large acid-insoluble oligonucleotides, which are then degraded further into small acid-soluble oligonucleotides.</text>
</comment>
<dbReference type="Pfam" id="PF02601">
    <property type="entry name" value="Exonuc_VII_L"/>
    <property type="match status" value="1"/>
</dbReference>
<dbReference type="Pfam" id="PF13742">
    <property type="entry name" value="tRNA_anti_2"/>
    <property type="match status" value="1"/>
</dbReference>
<evidence type="ECO:0000256" key="6">
    <source>
        <dbReference type="RuleBase" id="RU004355"/>
    </source>
</evidence>
<evidence type="ECO:0000259" key="8">
    <source>
        <dbReference type="Pfam" id="PF13742"/>
    </source>
</evidence>
<evidence type="ECO:0000256" key="1">
    <source>
        <dbReference type="ARBA" id="ARBA00022490"/>
    </source>
</evidence>
<comment type="caution">
    <text evidence="9">The sequence shown here is derived from an EMBL/GenBank/DDBJ whole genome shotgun (WGS) entry which is preliminary data.</text>
</comment>
<evidence type="ECO:0000259" key="7">
    <source>
        <dbReference type="Pfam" id="PF02601"/>
    </source>
</evidence>
<dbReference type="AlphaFoldDB" id="A0A1U7NNI0"/>
<dbReference type="NCBIfam" id="TIGR00237">
    <property type="entry name" value="xseA"/>
    <property type="match status" value="1"/>
</dbReference>
<dbReference type="PANTHER" id="PTHR30008:SF0">
    <property type="entry name" value="EXODEOXYRIBONUCLEASE 7 LARGE SUBUNIT"/>
    <property type="match status" value="1"/>
</dbReference>
<evidence type="ECO:0000256" key="2">
    <source>
        <dbReference type="ARBA" id="ARBA00022722"/>
    </source>
</evidence>
<keyword evidence="3 5" id="KW-0378">Hydrolase</keyword>
<proteinExistence type="inferred from homology"/>
<feature type="domain" description="OB-fold nucleic acid binding" evidence="8">
    <location>
        <begin position="7"/>
        <end position="101"/>
    </location>
</feature>
<evidence type="ECO:0000256" key="3">
    <source>
        <dbReference type="ARBA" id="ARBA00022801"/>
    </source>
</evidence>
<comment type="catalytic activity">
    <reaction evidence="5 6">
        <text>Exonucleolytic cleavage in either 5'- to 3'- or 3'- to 5'-direction to yield nucleoside 5'-phosphates.</text>
        <dbReference type="EC" id="3.1.11.6"/>
    </reaction>
</comment>
<dbReference type="RefSeq" id="WP_076341135.1">
    <property type="nucleotide sequence ID" value="NZ_CAPDDE010000003.1"/>
</dbReference>
<evidence type="ECO:0000256" key="5">
    <source>
        <dbReference type="HAMAP-Rule" id="MF_00378"/>
    </source>
</evidence>
<keyword evidence="10" id="KW-1185">Reference proteome</keyword>
<dbReference type="EC" id="3.1.11.6" evidence="5"/>
<dbReference type="PANTHER" id="PTHR30008">
    <property type="entry name" value="EXODEOXYRIBONUCLEASE 7 LARGE SUBUNIT"/>
    <property type="match status" value="1"/>
</dbReference>
<dbReference type="GO" id="GO:0006308">
    <property type="term" value="P:DNA catabolic process"/>
    <property type="evidence" value="ECO:0007669"/>
    <property type="project" value="UniProtKB-UniRule"/>
</dbReference>
<evidence type="ECO:0000313" key="10">
    <source>
        <dbReference type="Proteomes" id="UP000186705"/>
    </source>
</evidence>
<dbReference type="GeneID" id="78275256"/>
<dbReference type="Proteomes" id="UP000186705">
    <property type="component" value="Unassembled WGS sequence"/>
</dbReference>
<dbReference type="EMBL" id="MPKA01000058">
    <property type="protein sequence ID" value="OLU46880.1"/>
    <property type="molecule type" value="Genomic_DNA"/>
</dbReference>
<gene>
    <name evidence="5" type="primary">xseA</name>
    <name evidence="9" type="ORF">BO225_04740</name>
</gene>
<organism evidence="9 10">
    <name type="scientific">Dubosiella newyorkensis</name>
    <dbReference type="NCBI Taxonomy" id="1862672"/>
    <lineage>
        <taxon>Bacteria</taxon>
        <taxon>Bacillati</taxon>
        <taxon>Bacillota</taxon>
        <taxon>Erysipelotrichia</taxon>
        <taxon>Erysipelotrichales</taxon>
        <taxon>Erysipelotrichaceae</taxon>
        <taxon>Dubosiella</taxon>
    </lineage>
</organism>
<dbReference type="InterPro" id="IPR025824">
    <property type="entry name" value="OB-fold_nuc-bd_dom"/>
</dbReference>
<keyword evidence="4 5" id="KW-0269">Exonuclease</keyword>
<comment type="subcellular location">
    <subcellularLocation>
        <location evidence="5 6">Cytoplasm</location>
    </subcellularLocation>
</comment>
<dbReference type="GO" id="GO:0003676">
    <property type="term" value="F:nucleic acid binding"/>
    <property type="evidence" value="ECO:0007669"/>
    <property type="project" value="InterPro"/>
</dbReference>
<keyword evidence="2 5" id="KW-0540">Nuclease</keyword>
<evidence type="ECO:0000313" key="9">
    <source>
        <dbReference type="EMBL" id="OLU46880.1"/>
    </source>
</evidence>
<keyword evidence="1 5" id="KW-0963">Cytoplasm</keyword>
<accession>A0A1U7NNI0</accession>
<dbReference type="STRING" id="1862672.BO225_04740"/>
<evidence type="ECO:0000256" key="4">
    <source>
        <dbReference type="ARBA" id="ARBA00022839"/>
    </source>
</evidence>
<protein>
    <recommendedName>
        <fullName evidence="5">Exodeoxyribonuclease 7 large subunit</fullName>
        <ecNumber evidence="5">3.1.11.6</ecNumber>
    </recommendedName>
    <alternativeName>
        <fullName evidence="5">Exodeoxyribonuclease VII large subunit</fullName>
        <shortName evidence="5">Exonuclease VII large subunit</shortName>
    </alternativeName>
</protein>
<dbReference type="InterPro" id="IPR020579">
    <property type="entry name" value="Exonuc_VII_lsu_C"/>
</dbReference>
<reference evidence="9 10" key="1">
    <citation type="submission" date="2016-11" db="EMBL/GenBank/DDBJ databases">
        <title>Description of two novel members of the family Erysipelotrichaceae: Ileibacterium lipovorans gen. nov., sp. nov. and Dubosiella newyorkensis, gen. nov., sp. nov.</title>
        <authorList>
            <person name="Cox L.M."/>
            <person name="Sohn J."/>
            <person name="Tyrrell K.L."/>
            <person name="Citron D.M."/>
            <person name="Lawson P.A."/>
            <person name="Patel N.B."/>
            <person name="Iizumi T."/>
            <person name="Perez-Perez G.I."/>
            <person name="Goldstein E.J."/>
            <person name="Blaser M.J."/>
        </authorList>
    </citation>
    <scope>NUCLEOTIDE SEQUENCE [LARGE SCALE GENOMIC DNA]</scope>
    <source>
        <strain evidence="9 10">NYU-BL-A4</strain>
    </source>
</reference>
<dbReference type="InterPro" id="IPR003753">
    <property type="entry name" value="Exonuc_VII_L"/>
</dbReference>
<feature type="domain" description="Exonuclease VII large subunit C-terminal" evidence="7">
    <location>
        <begin position="124"/>
        <end position="437"/>
    </location>
</feature>